<evidence type="ECO:0000313" key="16">
    <source>
        <dbReference type="Proteomes" id="UP000838412"/>
    </source>
</evidence>
<dbReference type="EMBL" id="OV696688">
    <property type="protein sequence ID" value="CAH1257485.1"/>
    <property type="molecule type" value="Genomic_DNA"/>
</dbReference>
<comment type="similarity">
    <text evidence="2 12">Belongs to the G-protein coupled receptor 1 family.</text>
</comment>
<evidence type="ECO:0000259" key="14">
    <source>
        <dbReference type="PROSITE" id="PS50262"/>
    </source>
</evidence>
<keyword evidence="3" id="KW-1003">Cell membrane</keyword>
<keyword evidence="16" id="KW-1185">Reference proteome</keyword>
<keyword evidence="4 12" id="KW-0812">Transmembrane</keyword>
<evidence type="ECO:0000256" key="8">
    <source>
        <dbReference type="ARBA" id="ARBA00023157"/>
    </source>
</evidence>
<keyword evidence="9 12" id="KW-0675">Receptor</keyword>
<dbReference type="PANTHER" id="PTHR24238">
    <property type="entry name" value="G-PROTEIN COUPLED RECEPTOR"/>
    <property type="match status" value="1"/>
</dbReference>
<protein>
    <submittedName>
        <fullName evidence="15">PROKR2 protein</fullName>
    </submittedName>
</protein>
<keyword evidence="10" id="KW-0325">Glycoprotein</keyword>
<evidence type="ECO:0000256" key="13">
    <source>
        <dbReference type="SAM" id="Phobius"/>
    </source>
</evidence>
<dbReference type="GO" id="GO:0005886">
    <property type="term" value="C:plasma membrane"/>
    <property type="evidence" value="ECO:0007669"/>
    <property type="project" value="UniProtKB-SubCell"/>
</dbReference>
<dbReference type="Pfam" id="PF00001">
    <property type="entry name" value="7tm_1"/>
    <property type="match status" value="1"/>
</dbReference>
<evidence type="ECO:0000256" key="11">
    <source>
        <dbReference type="ARBA" id="ARBA00023224"/>
    </source>
</evidence>
<accession>A0A8J9ZLB3</accession>
<dbReference type="InterPro" id="IPR000276">
    <property type="entry name" value="GPCR_Rhodpsn"/>
</dbReference>
<evidence type="ECO:0000256" key="12">
    <source>
        <dbReference type="RuleBase" id="RU000688"/>
    </source>
</evidence>
<evidence type="ECO:0000256" key="5">
    <source>
        <dbReference type="ARBA" id="ARBA00022989"/>
    </source>
</evidence>
<gene>
    <name evidence="15" type="primary">PROKR2</name>
    <name evidence="15" type="ORF">BLAG_LOCUS15384</name>
</gene>
<keyword evidence="7 13" id="KW-0472">Membrane</keyword>
<evidence type="ECO:0000313" key="15">
    <source>
        <dbReference type="EMBL" id="CAH1257485.1"/>
    </source>
</evidence>
<dbReference type="PANTHER" id="PTHR24238:SF74">
    <property type="entry name" value="PROKINETICIN RECEPTOR 2"/>
    <property type="match status" value="1"/>
</dbReference>
<dbReference type="CDD" id="cd15204">
    <property type="entry name" value="7tmA_prokineticin-R"/>
    <property type="match status" value="1"/>
</dbReference>
<dbReference type="GO" id="GO:0004983">
    <property type="term" value="F:neuropeptide Y receptor activity"/>
    <property type="evidence" value="ECO:0007669"/>
    <property type="project" value="InterPro"/>
</dbReference>
<keyword evidence="6 12" id="KW-0297">G-protein coupled receptor</keyword>
<evidence type="ECO:0000256" key="6">
    <source>
        <dbReference type="ARBA" id="ARBA00023040"/>
    </source>
</evidence>
<evidence type="ECO:0000256" key="10">
    <source>
        <dbReference type="ARBA" id="ARBA00023180"/>
    </source>
</evidence>
<dbReference type="PRINTS" id="PR00237">
    <property type="entry name" value="GPCRRHODOPSN"/>
</dbReference>
<reference evidence="15" key="1">
    <citation type="submission" date="2022-01" db="EMBL/GenBank/DDBJ databases">
        <authorList>
            <person name="Braso-Vives M."/>
        </authorList>
    </citation>
    <scope>NUCLEOTIDE SEQUENCE</scope>
</reference>
<keyword evidence="11 12" id="KW-0807">Transducer</keyword>
<feature type="transmembrane region" description="Helical" evidence="13">
    <location>
        <begin position="276"/>
        <end position="294"/>
    </location>
</feature>
<comment type="subcellular location">
    <subcellularLocation>
        <location evidence="1">Cell membrane</location>
        <topology evidence="1">Multi-pass membrane protein</topology>
    </subcellularLocation>
</comment>
<sequence>MDESYYDYSWYEQLFLLEDDHESHLQNLSIPAVPLSNVSNNSTTFEDRDVPVTAKVMVGIIYVLTGVLCGFVNLVLVFSVAYYKKMQSVTNILIANLALSDFGLAVISLPFSLDYYIVHTRLWRHGKAACAAVNFMQMASLYVSTYSLVVITIDRYLVIIHPRLPRMRRKGFCAVAGLTWMTSVFLAVPAALYSRVIPYSSRDGSYCGQLWPVGQRASYRAYYIAVFVAEFALPVVVMWYCYLRILVRVCNRRVPGQHTATQTDQLARSRLRTVRMLILLTTTHMLCWAPYHVVSLIRDFYPDLLNSFLLNNTTMYIAEGLAMGNSMMNTILYIVINPNIRSYLKAAPRDFYRCCTNRKVKGRSVRRPFRLSSLSLGSYKGSSKRQASVERA</sequence>
<dbReference type="PRINTS" id="PR01012">
    <property type="entry name" value="NRPEPTIDEYR"/>
</dbReference>
<dbReference type="Proteomes" id="UP000838412">
    <property type="component" value="Chromosome 3"/>
</dbReference>
<dbReference type="OrthoDB" id="9046662at2759"/>
<dbReference type="SUPFAM" id="SSF81321">
    <property type="entry name" value="Family A G protein-coupled receptor-like"/>
    <property type="match status" value="1"/>
</dbReference>
<dbReference type="InterPro" id="IPR017452">
    <property type="entry name" value="GPCR_Rhodpsn_7TM"/>
</dbReference>
<dbReference type="FunFam" id="1.20.1070.10:FF:000069">
    <property type="entry name" value="Prokineticin receptor 2"/>
    <property type="match status" value="1"/>
</dbReference>
<evidence type="ECO:0000256" key="7">
    <source>
        <dbReference type="ARBA" id="ARBA00023136"/>
    </source>
</evidence>
<keyword evidence="8" id="KW-1015">Disulfide bond</keyword>
<evidence type="ECO:0000256" key="4">
    <source>
        <dbReference type="ARBA" id="ARBA00022692"/>
    </source>
</evidence>
<evidence type="ECO:0000256" key="3">
    <source>
        <dbReference type="ARBA" id="ARBA00022475"/>
    </source>
</evidence>
<feature type="transmembrane region" description="Helical" evidence="13">
    <location>
        <begin position="171"/>
        <end position="193"/>
    </location>
</feature>
<feature type="transmembrane region" description="Helical" evidence="13">
    <location>
        <begin position="56"/>
        <end position="81"/>
    </location>
</feature>
<evidence type="ECO:0000256" key="1">
    <source>
        <dbReference type="ARBA" id="ARBA00004651"/>
    </source>
</evidence>
<dbReference type="Gene3D" id="1.20.1070.10">
    <property type="entry name" value="Rhodopsin 7-helix transmembrane proteins"/>
    <property type="match status" value="1"/>
</dbReference>
<feature type="domain" description="G-protein coupled receptors family 1 profile" evidence="14">
    <location>
        <begin position="72"/>
        <end position="333"/>
    </location>
</feature>
<evidence type="ECO:0000256" key="2">
    <source>
        <dbReference type="ARBA" id="ARBA00010663"/>
    </source>
</evidence>
<feature type="transmembrane region" description="Helical" evidence="13">
    <location>
        <begin position="221"/>
        <end position="243"/>
    </location>
</feature>
<dbReference type="AlphaFoldDB" id="A0A8J9ZLB3"/>
<dbReference type="PROSITE" id="PS00237">
    <property type="entry name" value="G_PROTEIN_RECEP_F1_1"/>
    <property type="match status" value="1"/>
</dbReference>
<feature type="transmembrane region" description="Helical" evidence="13">
    <location>
        <begin position="138"/>
        <end position="159"/>
    </location>
</feature>
<name>A0A8J9ZLB3_BRALA</name>
<dbReference type="PROSITE" id="PS50262">
    <property type="entry name" value="G_PROTEIN_RECEP_F1_2"/>
    <property type="match status" value="1"/>
</dbReference>
<organism evidence="15 16">
    <name type="scientific">Branchiostoma lanceolatum</name>
    <name type="common">Common lancelet</name>
    <name type="synonym">Amphioxus lanceolatum</name>
    <dbReference type="NCBI Taxonomy" id="7740"/>
    <lineage>
        <taxon>Eukaryota</taxon>
        <taxon>Metazoa</taxon>
        <taxon>Chordata</taxon>
        <taxon>Cephalochordata</taxon>
        <taxon>Leptocardii</taxon>
        <taxon>Amphioxiformes</taxon>
        <taxon>Branchiostomatidae</taxon>
        <taxon>Branchiostoma</taxon>
    </lineage>
</organism>
<evidence type="ECO:0000256" key="9">
    <source>
        <dbReference type="ARBA" id="ARBA00023170"/>
    </source>
</evidence>
<proteinExistence type="inferred from homology"/>
<keyword evidence="5 13" id="KW-1133">Transmembrane helix</keyword>
<feature type="transmembrane region" description="Helical" evidence="13">
    <location>
        <begin position="314"/>
        <end position="336"/>
    </location>
</feature>
<dbReference type="InterPro" id="IPR000611">
    <property type="entry name" value="NPY_rcpt"/>
</dbReference>
<feature type="transmembrane region" description="Helical" evidence="13">
    <location>
        <begin position="93"/>
        <end position="118"/>
    </location>
</feature>